<evidence type="ECO:0000256" key="6">
    <source>
        <dbReference type="ARBA" id="ARBA00049976"/>
    </source>
</evidence>
<dbReference type="Ensembl" id="ENSOMYT00000103329.2">
    <property type="protein sequence ID" value="ENSOMYP00000095068.1"/>
    <property type="gene ID" value="ENSOMYG00000043361.2"/>
</dbReference>
<dbReference type="GO" id="GO:0051428">
    <property type="term" value="F:peptide hormone receptor binding"/>
    <property type="evidence" value="ECO:0007669"/>
    <property type="project" value="TreeGrafter"/>
</dbReference>
<dbReference type="GO" id="GO:0032880">
    <property type="term" value="P:regulation of protein localization"/>
    <property type="evidence" value="ECO:0007669"/>
    <property type="project" value="TreeGrafter"/>
</dbReference>
<evidence type="ECO:0000313" key="11">
    <source>
        <dbReference type="Proteomes" id="UP000193380"/>
    </source>
</evidence>
<dbReference type="PANTHER" id="PTHR11213:SF5">
    <property type="entry name" value="VIP PEPTIDES"/>
    <property type="match status" value="1"/>
</dbReference>
<evidence type="ECO:0000256" key="2">
    <source>
        <dbReference type="ARBA" id="ARBA00008369"/>
    </source>
</evidence>
<dbReference type="Gene3D" id="6.10.250.590">
    <property type="match status" value="1"/>
</dbReference>
<dbReference type="SMART" id="SM00070">
    <property type="entry name" value="GLUCA"/>
    <property type="match status" value="2"/>
</dbReference>
<dbReference type="InterPro" id="IPR046963">
    <property type="entry name" value="VIP/GHRH-like"/>
</dbReference>
<evidence type="ECO:0000256" key="7">
    <source>
        <dbReference type="SAM" id="SignalP"/>
    </source>
</evidence>
<comment type="function">
    <text evidence="6">VIP is a neuropeptide involved in a diverse array of physiological processes through activating the PACAP subfamily of class B1 G protein-coupled receptors: VIP receptor 1 (VPR1) and VIP receptor 2 (VPR2). Abundantly expressed throughout the CNS and peripheral nervous systems where they primarily exert neuroprotective and immune modulatory roles. Also causes vasodilation, lowers arterial blood pressure, stimulates myocardial contractility, increases glycogenolysis and relaxes the smooth muscle of trachea, stomach and gall bladder.</text>
</comment>
<dbReference type="STRING" id="8022.A0A060W0D6"/>
<keyword evidence="7" id="KW-0732">Signal</keyword>
<dbReference type="GO" id="GO:0043005">
    <property type="term" value="C:neuron projection"/>
    <property type="evidence" value="ECO:0007669"/>
    <property type="project" value="TreeGrafter"/>
</dbReference>
<accession>A0A060W0D6</accession>
<keyword evidence="3" id="KW-0964">Secreted</keyword>
<name>A0A060W0D6_ONCMY</name>
<evidence type="ECO:0000256" key="4">
    <source>
        <dbReference type="ARBA" id="ARBA00022702"/>
    </source>
</evidence>
<evidence type="ECO:0000313" key="9">
    <source>
        <dbReference type="EMBL" id="CDQ60577.1"/>
    </source>
</evidence>
<reference evidence="9" key="1">
    <citation type="journal article" date="2014" name="Nat. Commun.">
        <title>The rainbow trout genome provides novel insights into evolution after whole-genome duplication in vertebrates.</title>
        <authorList>
            <person name="Berthelot C."/>
            <person name="Brunet F."/>
            <person name="Chalopin D."/>
            <person name="Juanchich A."/>
            <person name="Bernard M."/>
            <person name="Noel B."/>
            <person name="Bento P."/>
            <person name="Da Silva C."/>
            <person name="Labadie K."/>
            <person name="Alberti A."/>
            <person name="Aury J.M."/>
            <person name="Louis A."/>
            <person name="Dehais P."/>
            <person name="Bardou P."/>
            <person name="Montfort J."/>
            <person name="Klopp C."/>
            <person name="Cabau C."/>
            <person name="Gaspin C."/>
            <person name="Thorgaard G.H."/>
            <person name="Boussaha M."/>
            <person name="Quillet E."/>
            <person name="Guyomard R."/>
            <person name="Galiana D."/>
            <person name="Bobe J."/>
            <person name="Volff J.N."/>
            <person name="Genet C."/>
            <person name="Wincker P."/>
            <person name="Jaillon O."/>
            <person name="Roest Crollius H."/>
            <person name="Guiguen Y."/>
        </authorList>
    </citation>
    <scope>NUCLEOTIDE SEQUENCE [LARGE SCALE GENOMIC DNA]</scope>
</reference>
<dbReference type="PaxDb" id="8022-A0A060W0D6"/>
<keyword evidence="5" id="KW-0027">Amidation</keyword>
<dbReference type="Proteomes" id="UP000193380">
    <property type="component" value="Unassembled WGS sequence"/>
</dbReference>
<comment type="similarity">
    <text evidence="2">Belongs to the glucagon family.</text>
</comment>
<dbReference type="AlphaFoldDB" id="A0A060W0D6"/>
<protein>
    <recommendedName>
        <fullName evidence="8">Glucagon / GIP / secretin / VIP family domain-containing protein</fullName>
    </recommendedName>
</protein>
<dbReference type="GO" id="GO:0005576">
    <property type="term" value="C:extracellular region"/>
    <property type="evidence" value="ECO:0007669"/>
    <property type="project" value="UniProtKB-SubCell"/>
</dbReference>
<feature type="domain" description="Glucagon / GIP / secretin / VIP family" evidence="8">
    <location>
        <begin position="120"/>
        <end position="142"/>
    </location>
</feature>
<proteinExistence type="inferred from homology"/>
<dbReference type="RefSeq" id="XP_021413039.1">
    <property type="nucleotide sequence ID" value="XM_021557364.2"/>
</dbReference>
<evidence type="ECO:0000256" key="5">
    <source>
        <dbReference type="ARBA" id="ARBA00022815"/>
    </source>
</evidence>
<dbReference type="GeneTree" id="ENSGT00950000183154"/>
<dbReference type="GeneID" id="110486048"/>
<dbReference type="EMBL" id="FR904353">
    <property type="protein sequence ID" value="CDQ60577.1"/>
    <property type="molecule type" value="Genomic_DNA"/>
</dbReference>
<feature type="chain" id="PRO_5044537945" description="Glucagon / GIP / secretin / VIP family domain-containing protein" evidence="7">
    <location>
        <begin position="30"/>
        <end position="188"/>
    </location>
</feature>
<reference evidence="10 12" key="3">
    <citation type="submission" date="2020-07" db="EMBL/GenBank/DDBJ databases">
        <title>A long reads based de novo assembly of the rainbow trout Arlee double haploid line genome.</title>
        <authorList>
            <person name="Gao G."/>
            <person name="Palti Y."/>
        </authorList>
    </citation>
    <scope>NUCLEOTIDE SEQUENCE [LARGE SCALE GENOMIC DNA]</scope>
</reference>
<dbReference type="Pfam" id="PF00123">
    <property type="entry name" value="Hormone_2"/>
    <property type="match status" value="1"/>
</dbReference>
<dbReference type="GO" id="GO:0007189">
    <property type="term" value="P:adenylate cyclase-activating G protein-coupled receptor signaling pathway"/>
    <property type="evidence" value="ECO:0007669"/>
    <property type="project" value="TreeGrafter"/>
</dbReference>
<feature type="signal peptide" evidence="7">
    <location>
        <begin position="1"/>
        <end position="29"/>
    </location>
</feature>
<evidence type="ECO:0000259" key="8">
    <source>
        <dbReference type="PROSITE" id="PS00260"/>
    </source>
</evidence>
<evidence type="ECO:0000313" key="10">
    <source>
        <dbReference type="Ensembl" id="ENSOMYP00000095068.1"/>
    </source>
</evidence>
<dbReference type="Proteomes" id="UP000694395">
    <property type="component" value="Chromosome 13"/>
</dbReference>
<dbReference type="InterPro" id="IPR000532">
    <property type="entry name" value="Glucagon_GIP_secretin_VIP"/>
</dbReference>
<reference evidence="10" key="4">
    <citation type="submission" date="2025-05" db="UniProtKB">
        <authorList>
            <consortium name="Ensembl"/>
        </authorList>
    </citation>
    <scope>IDENTIFICATION</scope>
</reference>
<evidence type="ECO:0000313" key="12">
    <source>
        <dbReference type="Proteomes" id="UP000694395"/>
    </source>
</evidence>
<comment type="subcellular location">
    <subcellularLocation>
        <location evidence="1">Secreted</location>
    </subcellularLocation>
</comment>
<dbReference type="GO" id="GO:0005184">
    <property type="term" value="F:neuropeptide hormone activity"/>
    <property type="evidence" value="ECO:0007669"/>
    <property type="project" value="InterPro"/>
</dbReference>
<dbReference type="OrthoDB" id="8795594at2759"/>
<organism evidence="9 11">
    <name type="scientific">Oncorhynchus mykiss</name>
    <name type="common">Rainbow trout</name>
    <name type="synonym">Salmo gairdneri</name>
    <dbReference type="NCBI Taxonomy" id="8022"/>
    <lineage>
        <taxon>Eukaryota</taxon>
        <taxon>Metazoa</taxon>
        <taxon>Chordata</taxon>
        <taxon>Craniata</taxon>
        <taxon>Vertebrata</taxon>
        <taxon>Euteleostomi</taxon>
        <taxon>Actinopterygii</taxon>
        <taxon>Neopterygii</taxon>
        <taxon>Teleostei</taxon>
        <taxon>Protacanthopterygii</taxon>
        <taxon>Salmoniformes</taxon>
        <taxon>Salmonidae</taxon>
        <taxon>Salmoninae</taxon>
        <taxon>Oncorhynchus</taxon>
    </lineage>
</organism>
<dbReference type="GO" id="GO:0048242">
    <property type="term" value="P:epinephrine secretion"/>
    <property type="evidence" value="ECO:0007669"/>
    <property type="project" value="TreeGrafter"/>
</dbReference>
<keyword evidence="12" id="KW-1185">Reference proteome</keyword>
<dbReference type="PANTHER" id="PTHR11213">
    <property type="entry name" value="GLUCAGON-FAMILY NEUROPEPTIDE"/>
    <property type="match status" value="1"/>
</dbReference>
<dbReference type="KEGG" id="omy:110486048"/>
<dbReference type="PROSITE" id="PS00260">
    <property type="entry name" value="GLUCAGON"/>
    <property type="match status" value="1"/>
</dbReference>
<reference evidence="9" key="2">
    <citation type="submission" date="2014-03" db="EMBL/GenBank/DDBJ databases">
        <authorList>
            <person name="Genoscope - CEA"/>
        </authorList>
    </citation>
    <scope>NUCLEOTIDE SEQUENCE</scope>
</reference>
<sequence>MHSVMAQTNSFHRLFLMALCSMLCTRTMSLPAVAAYSVRSGTVETDGKGDWEQSLSTNDMETLKLLYDIIARPTRHADGLFTSGYSKLLGQLSAKDYLESLIAKRVSNDLMEDQFPVKHHSDAVFSDNYSHYGKQMAIKKYLKSALSNKRSLEEPTIPELSIRSEPSSQQTNDDISIHELLNSLSLTL</sequence>
<evidence type="ECO:0000256" key="3">
    <source>
        <dbReference type="ARBA" id="ARBA00022525"/>
    </source>
</evidence>
<gene>
    <name evidence="10" type="primary">LOC110486048</name>
    <name evidence="9" type="ORF">GSONMT00082048001</name>
</gene>
<evidence type="ECO:0000256" key="1">
    <source>
        <dbReference type="ARBA" id="ARBA00004613"/>
    </source>
</evidence>
<keyword evidence="4" id="KW-0372">Hormone</keyword>